<proteinExistence type="predicted"/>
<reference evidence="1" key="1">
    <citation type="submission" date="2018-05" db="EMBL/GenBank/DDBJ databases">
        <authorList>
            <person name="Lanie J.A."/>
            <person name="Ng W.-L."/>
            <person name="Kazmierczak K.M."/>
            <person name="Andrzejewski T.M."/>
            <person name="Davidsen T.M."/>
            <person name="Wayne K.J."/>
            <person name="Tettelin H."/>
            <person name="Glass J.I."/>
            <person name="Rusch D."/>
            <person name="Podicherti R."/>
            <person name="Tsui H.-C.T."/>
            <person name="Winkler M.E."/>
        </authorList>
    </citation>
    <scope>NUCLEOTIDE SEQUENCE</scope>
</reference>
<gene>
    <name evidence="1" type="ORF">METZ01_LOCUS198172</name>
</gene>
<accession>A0A382E3U7</accession>
<sequence length="100" mass="10992">MDFGVSRMKVVRDEMGVPLESVSCVLDSSNGWVYPMLADGSTDLDDSGTSLRHVTEEWVDALSEEDVVKVGEVVDDLKMNLVDDPEYLKDGILGSVLELK</sequence>
<evidence type="ECO:0000313" key="1">
    <source>
        <dbReference type="EMBL" id="SVB45318.1"/>
    </source>
</evidence>
<protein>
    <submittedName>
        <fullName evidence="1">Uncharacterized protein</fullName>
    </submittedName>
</protein>
<dbReference type="AlphaFoldDB" id="A0A382E3U7"/>
<dbReference type="EMBL" id="UINC01042543">
    <property type="protein sequence ID" value="SVB45318.1"/>
    <property type="molecule type" value="Genomic_DNA"/>
</dbReference>
<organism evidence="1">
    <name type="scientific">marine metagenome</name>
    <dbReference type="NCBI Taxonomy" id="408172"/>
    <lineage>
        <taxon>unclassified sequences</taxon>
        <taxon>metagenomes</taxon>
        <taxon>ecological metagenomes</taxon>
    </lineage>
</organism>
<name>A0A382E3U7_9ZZZZ</name>